<sequence>MWFLILKSIYFLLFCILKAISKKHKRKKNDLIYNLSGKKDEY</sequence>
<evidence type="ECO:0000313" key="2">
    <source>
        <dbReference type="Proteomes" id="UP000001340"/>
    </source>
</evidence>
<dbReference type="Proteomes" id="UP000001340">
    <property type="component" value="Unassembled WGS sequence"/>
</dbReference>
<evidence type="ECO:0000313" key="1">
    <source>
        <dbReference type="EMBL" id="EKR57136.1"/>
    </source>
</evidence>
<comment type="caution">
    <text evidence="1">The sequence shown here is derived from an EMBL/GenBank/DDBJ whole genome shotgun (WGS) entry which is preliminary data.</text>
</comment>
<dbReference type="EMBL" id="AHNR02000005">
    <property type="protein sequence ID" value="EKR57136.1"/>
    <property type="molecule type" value="Genomic_DNA"/>
</dbReference>
<reference evidence="1 2" key="1">
    <citation type="submission" date="2012-10" db="EMBL/GenBank/DDBJ databases">
        <authorList>
            <person name="Harkins D.M."/>
            <person name="Durkin A.S."/>
            <person name="Brinkac L.M."/>
            <person name="Haft D.H."/>
            <person name="Selengut J.D."/>
            <person name="Sanka R."/>
            <person name="DePew J."/>
            <person name="Purushe J."/>
            <person name="Chanthongthip A."/>
            <person name="Lattana O."/>
            <person name="Phetsouvanh R."/>
            <person name="Newton P.N."/>
            <person name="Vinetz J.M."/>
            <person name="Sutton G.G."/>
            <person name="Nierman W.C."/>
            <person name="Fouts D.E."/>
        </authorList>
    </citation>
    <scope>NUCLEOTIDE SEQUENCE [LARGE SCALE GENOMIC DNA]</scope>
    <source>
        <strain evidence="1 2">UI 12758</strain>
    </source>
</reference>
<gene>
    <name evidence="1" type="ORF">LEP1GSC105_4018</name>
</gene>
<accession>A0A0E2DCE5</accession>
<name>A0A0E2DCE5_LEPIR</name>
<organism evidence="1 2">
    <name type="scientific">Leptospira interrogans str. UI 12758</name>
    <dbReference type="NCBI Taxonomy" id="1049938"/>
    <lineage>
        <taxon>Bacteria</taxon>
        <taxon>Pseudomonadati</taxon>
        <taxon>Spirochaetota</taxon>
        <taxon>Spirochaetia</taxon>
        <taxon>Leptospirales</taxon>
        <taxon>Leptospiraceae</taxon>
        <taxon>Leptospira</taxon>
    </lineage>
</organism>
<proteinExistence type="predicted"/>
<protein>
    <submittedName>
        <fullName evidence="1">Uncharacterized protein</fullName>
    </submittedName>
</protein>
<dbReference type="AlphaFoldDB" id="A0A0E2DCE5"/>